<comment type="caution">
    <text evidence="12">The sequence shown here is derived from an EMBL/GenBank/DDBJ whole genome shotgun (WGS) entry which is preliminary data.</text>
</comment>
<protein>
    <submittedName>
        <fullName evidence="12">Putative mitochondrial carrier protein</fullName>
    </submittedName>
</protein>
<evidence type="ECO:0000256" key="4">
    <source>
        <dbReference type="ARBA" id="ARBA00022737"/>
    </source>
</evidence>
<dbReference type="CDD" id="cd11660">
    <property type="entry name" value="SANT_TRF"/>
    <property type="match status" value="1"/>
</dbReference>
<dbReference type="Gene3D" id="1.10.10.60">
    <property type="entry name" value="Homeodomain-like"/>
    <property type="match status" value="1"/>
</dbReference>
<keyword evidence="7" id="KW-0496">Mitochondrion</keyword>
<sequence length="1416" mass="157974">MYQLPTVPETVVVGYPELPPQRAESESEQDDLFAQDDFSMSGSATHSAEERAALDFEELVDELSDLYSSSVRLLSVFEVSDSRAAQELYVKLQTPQSPEDVRLRRFLSKFRAVREMFGTNGYLIDQSIVLEVLRKVDSLDEVGNGVWRPDAIIQLANLSEIMANLFPTQWQSQKAEDALAHMQKFFPAPFMNGISNQSPRNSPGQSMLFEETVELALELRTQYVIRLLHDHFSDDNFDPDEITRVIFFADDHFRGWNLDGLQDEHGNLPRELSSHVQNRVNALREHFSQDLPQSANIQTLRTRFPWTSFLDRLAKWAAARATELKTEVRSRGGAEEIETMLRKGVVPDAEPQLMIGHMAVGHSDQTPRKLLPALNLVKSSNRPGKRSSLDNVHRLKERERQLVERRREIETARPSYQAPADDSDTRSNDGPNGLGDDEDPLPTQASQVSRASPRLTKLAVGILQAQREEGNKENLQTGPTRFLDPQEGARRVQWDDDEEEAITNQNRTTPRRKRAAADEEQDDEEGDFEEDRRHHPRQRSPRIPVTLKRARIESAEQVPSGDVAGVGGEEAEEEAEASEEQMRRELASATARHNAARSHSRQHTGLVAEGITRAEIYQKINTTAKVNALKVSRSVLGPQKRTPYSRSEENRILELVEVYGTSWTLIKKMDQVHPDGPELDNRSQVDLKDKCRNMAIDFYKANEPLPPNFEFVPLKTKDKEMLRQLGHDVRPTSAAPRPNKRFLSNLLRETDSHNAALKKREELEARMRARGMVERENDVVSKTGEIHARAEKQIMRQDAHETTLGTDLGIALDNGEDKDKHIQTVVKRSESTIVEIGEGKETVIGECLKAEGLQVEDLVFLHHHPHGDQEWKMSKTDGGDGEKGGATGAEPLSKNETIIGDESSPKASKPKYHSSPGSDSDPLEELVGPLPPPVKGSVINDPPPLTSRGRGAYRPSRSAMDARFSSSYDPTVDVDPGSEDEGEKDDWDMALEALRDRELWKKKGAERLRAAGFGDDEIRKWEDSGKEKGLEDVRWSSRGEAREWDRGKVKPAQGSNISDVPAQSPLPTSREVGDALQSQEIKNAPALPTLDQPAVKPWAHFLGGAVGGMTAATLTSPLDVLKTRLQSDFYQSQLRALHEAHPIPLPQTSIQRIVSVPRAAYVHLAETLAILGSIRTNEGIRGLFRGLDANLVGVVPARAINFYVYGNGKRIYGRYLNPEEKENVWSVHLLAAATAGIATGTATNPIWVVKTRLQLDKNAAAGSGKQREYKNSWDCVKKTVRGEGIKGLYRGLSASYLGVTESTLQWVLYERMKLALKRREIQRMAISNYQPTFLDSVEEWGGKLTAAGAAKLFAAALTYPHEVVRTRLRQAPVVKVAGGKAEMKYKGLVNCFATVAKEEGLSGLYEITLRLCGTSA</sequence>
<evidence type="ECO:0000313" key="13">
    <source>
        <dbReference type="Proteomes" id="UP000053317"/>
    </source>
</evidence>
<evidence type="ECO:0000256" key="6">
    <source>
        <dbReference type="ARBA" id="ARBA00022989"/>
    </source>
</evidence>
<dbReference type="Proteomes" id="UP000053317">
    <property type="component" value="Unassembled WGS sequence"/>
</dbReference>
<proteinExistence type="predicted"/>
<feature type="compositionally biased region" description="Basic and acidic residues" evidence="10">
    <location>
        <begin position="387"/>
        <end position="411"/>
    </location>
</feature>
<dbReference type="GO" id="GO:1990519">
    <property type="term" value="P:pyrimidine nucleotide import into mitochondrion"/>
    <property type="evidence" value="ECO:0007669"/>
    <property type="project" value="TreeGrafter"/>
</dbReference>
<keyword evidence="3 9" id="KW-0812">Transmembrane</keyword>
<reference evidence="12 13" key="2">
    <citation type="submission" date="2015-05" db="EMBL/GenBank/DDBJ databases">
        <authorList>
            <person name="Morales-Cruz A."/>
            <person name="Amrine K.C."/>
            <person name="Cantu D."/>
        </authorList>
    </citation>
    <scope>NUCLEOTIDE SEQUENCE [LARGE SCALE GENOMIC DNA]</scope>
    <source>
        <strain evidence="12">UCRPC4</strain>
    </source>
</reference>
<evidence type="ECO:0000256" key="9">
    <source>
        <dbReference type="PROSITE-ProRule" id="PRU00282"/>
    </source>
</evidence>
<feature type="region of interest" description="Disordered" evidence="10">
    <location>
        <begin position="378"/>
        <end position="453"/>
    </location>
</feature>
<evidence type="ECO:0000256" key="2">
    <source>
        <dbReference type="ARBA" id="ARBA00022448"/>
    </source>
</evidence>
<feature type="repeat" description="Solcar" evidence="9">
    <location>
        <begin position="1338"/>
        <end position="1416"/>
    </location>
</feature>
<dbReference type="Pfam" id="PF00153">
    <property type="entry name" value="Mito_carr"/>
    <property type="match status" value="3"/>
</dbReference>
<reference evidence="12 13" key="1">
    <citation type="submission" date="2015-05" db="EMBL/GenBank/DDBJ databases">
        <title>Distinctive expansion of gene families associated with plant cell wall degradation and secondary metabolism in the genomes of grapevine trunk pathogens.</title>
        <authorList>
            <person name="Lawrence D.P."/>
            <person name="Travadon R."/>
            <person name="Rolshausen P.E."/>
            <person name="Baumgartner K."/>
        </authorList>
    </citation>
    <scope>NUCLEOTIDE SEQUENCE [LARGE SCALE GENOMIC DNA]</scope>
    <source>
        <strain evidence="12">UCRPC4</strain>
    </source>
</reference>
<comment type="subcellular location">
    <subcellularLocation>
        <location evidence="1">Mitochondrion inner membrane</location>
        <topology evidence="1">Multi-pass membrane protein</topology>
    </subcellularLocation>
</comment>
<evidence type="ECO:0000256" key="3">
    <source>
        <dbReference type="ARBA" id="ARBA00022692"/>
    </source>
</evidence>
<feature type="repeat" description="Solcar" evidence="9">
    <location>
        <begin position="1095"/>
        <end position="1211"/>
    </location>
</feature>
<keyword evidence="2" id="KW-0813">Transport</keyword>
<evidence type="ECO:0000256" key="8">
    <source>
        <dbReference type="ARBA" id="ARBA00023136"/>
    </source>
</evidence>
<keyword evidence="8 9" id="KW-0472">Membrane</keyword>
<dbReference type="InterPro" id="IPR023395">
    <property type="entry name" value="MCP_dom_sf"/>
</dbReference>
<feature type="compositionally biased region" description="Basic and acidic residues" evidence="10">
    <location>
        <begin position="866"/>
        <end position="883"/>
    </location>
</feature>
<feature type="region of interest" description="Disordered" evidence="10">
    <location>
        <begin position="467"/>
        <end position="604"/>
    </location>
</feature>
<name>A0A0G2E9Q6_PHACM</name>
<organism evidence="12 13">
    <name type="scientific">Phaeomoniella chlamydospora</name>
    <name type="common">Phaeoacremonium chlamydosporum</name>
    <dbReference type="NCBI Taxonomy" id="158046"/>
    <lineage>
        <taxon>Eukaryota</taxon>
        <taxon>Fungi</taxon>
        <taxon>Dikarya</taxon>
        <taxon>Ascomycota</taxon>
        <taxon>Pezizomycotina</taxon>
        <taxon>Eurotiomycetes</taxon>
        <taxon>Chaetothyriomycetidae</taxon>
        <taxon>Phaeomoniellales</taxon>
        <taxon>Phaeomoniellaceae</taxon>
        <taxon>Phaeomoniella</taxon>
    </lineage>
</organism>
<feature type="region of interest" description="Disordered" evidence="10">
    <location>
        <begin position="866"/>
        <end position="986"/>
    </location>
</feature>
<dbReference type="PANTHER" id="PTHR45829">
    <property type="entry name" value="MITOCHONDRIAL CARRIER PROTEIN RIM2"/>
    <property type="match status" value="1"/>
</dbReference>
<dbReference type="InterPro" id="IPR018108">
    <property type="entry name" value="MCP_transmembrane"/>
</dbReference>
<feature type="compositionally biased region" description="Acidic residues" evidence="10">
    <location>
        <begin position="569"/>
        <end position="579"/>
    </location>
</feature>
<gene>
    <name evidence="12" type="ORF">UCRPC4_g04433</name>
</gene>
<evidence type="ECO:0000259" key="11">
    <source>
        <dbReference type="SMART" id="SM00717"/>
    </source>
</evidence>
<evidence type="ECO:0000256" key="5">
    <source>
        <dbReference type="ARBA" id="ARBA00022792"/>
    </source>
</evidence>
<keyword evidence="5" id="KW-0999">Mitochondrion inner membrane</keyword>
<dbReference type="OrthoDB" id="269120at2759"/>
<dbReference type="GO" id="GO:0005743">
    <property type="term" value="C:mitochondrial inner membrane"/>
    <property type="evidence" value="ECO:0007669"/>
    <property type="project" value="UniProtKB-SubCell"/>
</dbReference>
<keyword evidence="13" id="KW-1185">Reference proteome</keyword>
<evidence type="ECO:0000256" key="10">
    <source>
        <dbReference type="SAM" id="MobiDB-lite"/>
    </source>
</evidence>
<feature type="region of interest" description="Disordered" evidence="10">
    <location>
        <begin position="15"/>
        <end position="44"/>
    </location>
</feature>
<evidence type="ECO:0000256" key="7">
    <source>
        <dbReference type="ARBA" id="ARBA00023128"/>
    </source>
</evidence>
<dbReference type="GO" id="GO:0015218">
    <property type="term" value="F:pyrimidine nucleotide transmembrane transporter activity"/>
    <property type="evidence" value="ECO:0007669"/>
    <property type="project" value="InterPro"/>
</dbReference>
<dbReference type="SUPFAM" id="SSF103506">
    <property type="entry name" value="Mitochondrial carrier"/>
    <property type="match status" value="1"/>
</dbReference>
<evidence type="ECO:0000313" key="12">
    <source>
        <dbReference type="EMBL" id="KKY19732.1"/>
    </source>
</evidence>
<dbReference type="PANTHER" id="PTHR45829:SF4">
    <property type="entry name" value="MITOCHONDRIAL CARRIER PROTEIN RIM2"/>
    <property type="match status" value="1"/>
</dbReference>
<evidence type="ECO:0000256" key="1">
    <source>
        <dbReference type="ARBA" id="ARBA00004448"/>
    </source>
</evidence>
<dbReference type="InterPro" id="IPR049562">
    <property type="entry name" value="SLC25A33/36-like"/>
</dbReference>
<dbReference type="InterPro" id="IPR001005">
    <property type="entry name" value="SANT/Myb"/>
</dbReference>
<dbReference type="PROSITE" id="PS50920">
    <property type="entry name" value="SOLCAR"/>
    <property type="match status" value="3"/>
</dbReference>
<feature type="repeat" description="Solcar" evidence="9">
    <location>
        <begin position="1223"/>
        <end position="1315"/>
    </location>
</feature>
<dbReference type="SMART" id="SM00717">
    <property type="entry name" value="SANT"/>
    <property type="match status" value="1"/>
</dbReference>
<keyword evidence="4" id="KW-0677">Repeat</keyword>
<feature type="compositionally biased region" description="Acidic residues" evidence="10">
    <location>
        <begin position="976"/>
        <end position="986"/>
    </location>
</feature>
<dbReference type="Gene3D" id="1.50.40.10">
    <property type="entry name" value="Mitochondrial carrier domain"/>
    <property type="match status" value="2"/>
</dbReference>
<feature type="domain" description="Myb-like" evidence="11">
    <location>
        <begin position="640"/>
        <end position="697"/>
    </location>
</feature>
<keyword evidence="6" id="KW-1133">Transmembrane helix</keyword>
<feature type="region of interest" description="Disordered" evidence="10">
    <location>
        <begin position="1024"/>
        <end position="1074"/>
    </location>
</feature>
<accession>A0A0G2E9Q6</accession>
<feature type="compositionally biased region" description="Acidic residues" evidence="10">
    <location>
        <begin position="518"/>
        <end position="529"/>
    </location>
</feature>
<dbReference type="EMBL" id="LCWF01000106">
    <property type="protein sequence ID" value="KKY19732.1"/>
    <property type="molecule type" value="Genomic_DNA"/>
</dbReference>
<feature type="compositionally biased region" description="Basic and acidic residues" evidence="10">
    <location>
        <begin position="1024"/>
        <end position="1048"/>
    </location>
</feature>